<evidence type="ECO:0000256" key="1">
    <source>
        <dbReference type="ARBA" id="ARBA00007100"/>
    </source>
</evidence>
<name>A0A6N4SP03_CYTH3</name>
<dbReference type="Proteomes" id="UP000001822">
    <property type="component" value="Chromosome"/>
</dbReference>
<keyword evidence="4" id="KW-1185">Reference proteome</keyword>
<proteinExistence type="inferred from homology"/>
<gene>
    <name evidence="3" type="ordered locus">CHU_0753</name>
</gene>
<dbReference type="EMBL" id="CP000383">
    <property type="protein sequence ID" value="ABG58040.1"/>
    <property type="molecule type" value="Genomic_DNA"/>
</dbReference>
<dbReference type="InterPro" id="IPR032698">
    <property type="entry name" value="SirB1_N"/>
</dbReference>
<sequence length="264" mass="30883">MEVISQVEKELLAQGGSMIPFLEKEWEENFNPIVQKRIEDLVHLLQFVLLEDRLSQWKNKGGTDLMEGLWLICTYQYPDLEFNTIKSAMEQIYYEVWLDMKPDMLPLEQVKLVMNNVLFNKLKFSANTKNFHSPANSMISQVLESKKGNPISLCCIYMMVAQKLKLPVYGVNLPTLFILTYKSDDTQFYISPFHKGLIFTKEDIDNYLLQLNLAPIDLYYQPCNNIDIVARVLRNLIVSFEKLSEMERVDDVKKMLHFLTGEKY</sequence>
<evidence type="ECO:0000313" key="3">
    <source>
        <dbReference type="EMBL" id="ABG58040.1"/>
    </source>
</evidence>
<organism evidence="3 4">
    <name type="scientific">Cytophaga hutchinsonii (strain ATCC 33406 / DSM 1761 / CIP 103989 / NBRC 15051 / NCIMB 9469 / D465)</name>
    <dbReference type="NCBI Taxonomy" id="269798"/>
    <lineage>
        <taxon>Bacteria</taxon>
        <taxon>Pseudomonadati</taxon>
        <taxon>Bacteroidota</taxon>
        <taxon>Cytophagia</taxon>
        <taxon>Cytophagales</taxon>
        <taxon>Cytophagaceae</taxon>
        <taxon>Cytophaga</taxon>
    </lineage>
</organism>
<evidence type="ECO:0000313" key="4">
    <source>
        <dbReference type="Proteomes" id="UP000001822"/>
    </source>
</evidence>
<accession>A0A6N4SP03</accession>
<dbReference type="PANTHER" id="PTHR31350:SF21">
    <property type="entry name" value="F-BOX ONLY PROTEIN 21"/>
    <property type="match status" value="1"/>
</dbReference>
<protein>
    <recommendedName>
        <fullName evidence="2">Protein SirB1 N-terminal domain-containing protein</fullName>
    </recommendedName>
</protein>
<evidence type="ECO:0000259" key="2">
    <source>
        <dbReference type="Pfam" id="PF13369"/>
    </source>
</evidence>
<dbReference type="PANTHER" id="PTHR31350">
    <property type="entry name" value="SI:DKEY-261L7.2"/>
    <property type="match status" value="1"/>
</dbReference>
<dbReference type="Pfam" id="PF13369">
    <property type="entry name" value="Transglut_core2"/>
    <property type="match status" value="1"/>
</dbReference>
<feature type="domain" description="Protein SirB1 N-terminal" evidence="2">
    <location>
        <begin position="84"/>
        <end position="234"/>
    </location>
</feature>
<comment type="similarity">
    <text evidence="1">Belongs to the UPF0162 family.</text>
</comment>
<dbReference type="AlphaFoldDB" id="A0A6N4SP03"/>
<dbReference type="KEGG" id="chu:CHU_0753"/>
<reference evidence="3 4" key="1">
    <citation type="journal article" date="2007" name="Appl. Environ. Microbiol.">
        <title>Genome sequence of the cellulolytic gliding bacterium Cytophaga hutchinsonii.</title>
        <authorList>
            <person name="Xie G."/>
            <person name="Bruce D.C."/>
            <person name="Challacombe J.F."/>
            <person name="Chertkov O."/>
            <person name="Detter J.C."/>
            <person name="Gilna P."/>
            <person name="Han C.S."/>
            <person name="Lucas S."/>
            <person name="Misra M."/>
            <person name="Myers G.L."/>
            <person name="Richardson P."/>
            <person name="Tapia R."/>
            <person name="Thayer N."/>
            <person name="Thompson L.S."/>
            <person name="Brettin T.S."/>
            <person name="Henrissat B."/>
            <person name="Wilson D.B."/>
            <person name="McBride M.J."/>
        </authorList>
    </citation>
    <scope>NUCLEOTIDE SEQUENCE [LARGE SCALE GENOMIC DNA]</scope>
    <source>
        <strain evidence="4">ATCC 33406 / DSM 1761 / CIP 103989 / NBRC 15051 / NCIMB 9469 / D465</strain>
    </source>
</reference>